<dbReference type="InterPro" id="IPR027417">
    <property type="entry name" value="P-loop_NTPase"/>
</dbReference>
<evidence type="ECO:0000313" key="1">
    <source>
        <dbReference type="EMBL" id="CAF4424328.1"/>
    </source>
</evidence>
<dbReference type="EMBL" id="CAJOAZ010029337">
    <property type="protein sequence ID" value="CAF4424328.1"/>
    <property type="molecule type" value="Genomic_DNA"/>
</dbReference>
<reference evidence="1" key="1">
    <citation type="submission" date="2021-02" db="EMBL/GenBank/DDBJ databases">
        <authorList>
            <person name="Nowell W R."/>
        </authorList>
    </citation>
    <scope>NUCLEOTIDE SEQUENCE</scope>
</reference>
<protein>
    <submittedName>
        <fullName evidence="1">Uncharacterized protein</fullName>
    </submittedName>
</protein>
<dbReference type="Proteomes" id="UP000663844">
    <property type="component" value="Unassembled WGS sequence"/>
</dbReference>
<feature type="non-terminal residue" evidence="1">
    <location>
        <position position="116"/>
    </location>
</feature>
<feature type="non-terminal residue" evidence="1">
    <location>
        <position position="1"/>
    </location>
</feature>
<gene>
    <name evidence="1" type="ORF">OXD698_LOCUS52838</name>
</gene>
<evidence type="ECO:0000313" key="2">
    <source>
        <dbReference type="Proteomes" id="UP000663844"/>
    </source>
</evidence>
<name>A0A820QHP2_9BILA</name>
<dbReference type="Gene3D" id="2.40.30.270">
    <property type="match status" value="1"/>
</dbReference>
<dbReference type="Gene3D" id="3.40.50.300">
    <property type="entry name" value="P-loop containing nucleotide triphosphate hydrolases"/>
    <property type="match status" value="1"/>
</dbReference>
<sequence length="116" mass="13079">TFGPGDIAAIYPQGHSIDEQIPLTHGLIFRLTTNTIHVTIEDNDDEKFSSFGDNCLFMIIKMANDVTYRRLKHGLTLMMKQRQGTAHHLLDIAFDNADSLPTNFSPNTGPSQWFNE</sequence>
<organism evidence="1 2">
    <name type="scientific">Adineta steineri</name>
    <dbReference type="NCBI Taxonomy" id="433720"/>
    <lineage>
        <taxon>Eukaryota</taxon>
        <taxon>Metazoa</taxon>
        <taxon>Spiralia</taxon>
        <taxon>Gnathifera</taxon>
        <taxon>Rotifera</taxon>
        <taxon>Eurotatoria</taxon>
        <taxon>Bdelloidea</taxon>
        <taxon>Adinetida</taxon>
        <taxon>Adinetidae</taxon>
        <taxon>Adineta</taxon>
    </lineage>
</organism>
<proteinExistence type="predicted"/>
<dbReference type="AlphaFoldDB" id="A0A820QHP2"/>
<comment type="caution">
    <text evidence="1">The sequence shown here is derived from an EMBL/GenBank/DDBJ whole genome shotgun (WGS) entry which is preliminary data.</text>
</comment>
<accession>A0A820QHP2</accession>